<evidence type="ECO:0000256" key="1">
    <source>
        <dbReference type="SAM" id="MobiDB-lite"/>
    </source>
</evidence>
<dbReference type="Gene3D" id="6.10.250.660">
    <property type="match status" value="1"/>
</dbReference>
<protein>
    <submittedName>
        <fullName evidence="2">DivIVA domain-containing protein</fullName>
    </submittedName>
</protein>
<proteinExistence type="predicted"/>
<name>A0ABX2RDD6_9ACTN</name>
<comment type="caution">
    <text evidence="2">The sequence shown here is derived from an EMBL/GenBank/DDBJ whole genome shotgun (WGS) entry which is preliminary data.</text>
</comment>
<evidence type="ECO:0000313" key="3">
    <source>
        <dbReference type="Proteomes" id="UP000631553"/>
    </source>
</evidence>
<dbReference type="Proteomes" id="UP000631553">
    <property type="component" value="Unassembled WGS sequence"/>
</dbReference>
<feature type="compositionally biased region" description="Low complexity" evidence="1">
    <location>
        <begin position="185"/>
        <end position="200"/>
    </location>
</feature>
<gene>
    <name evidence="2" type="ORF">HDA35_000344</name>
</gene>
<dbReference type="RefSeq" id="WP_179801235.1">
    <property type="nucleotide sequence ID" value="NZ_JACCCQ010000001.1"/>
</dbReference>
<keyword evidence="3" id="KW-1185">Reference proteome</keyword>
<evidence type="ECO:0000313" key="2">
    <source>
        <dbReference type="EMBL" id="NYF54513.1"/>
    </source>
</evidence>
<dbReference type="InterPro" id="IPR019933">
    <property type="entry name" value="DivIVA_domain"/>
</dbReference>
<accession>A0ABX2RDD6</accession>
<dbReference type="NCBIfam" id="TIGR03544">
    <property type="entry name" value="DivI1A_domain"/>
    <property type="match status" value="1"/>
</dbReference>
<feature type="region of interest" description="Disordered" evidence="1">
    <location>
        <begin position="152"/>
        <end position="200"/>
    </location>
</feature>
<sequence length="200" mass="21309">MPSRSGPGTRGEITAEVVRSVEFPRLGLGYRAADVDAFLHLVAAALAEAETERAALRAELHRLRYWYRRQGERLDPPEPRAPVEAPPPQAWQARVMAQQASWDLAAAAGAPPFADPGEPVRLAEWSRAFGEAVEAHLRAVTEAFAFEAARLANEPPADTAHTGGRRGAAGSERHGDPAPGDRPGRAPGQPASPAAGPWLP</sequence>
<reference evidence="2 3" key="1">
    <citation type="submission" date="2020-07" db="EMBL/GenBank/DDBJ databases">
        <title>Sequencing the genomes of 1000 actinobacteria strains.</title>
        <authorList>
            <person name="Klenk H.-P."/>
        </authorList>
    </citation>
    <scope>NUCLEOTIDE SEQUENCE [LARGE SCALE GENOMIC DNA]</scope>
    <source>
        <strain evidence="2 3">DSM 43814</strain>
    </source>
</reference>
<dbReference type="EMBL" id="JACCCQ010000001">
    <property type="protein sequence ID" value="NYF54513.1"/>
    <property type="molecule type" value="Genomic_DNA"/>
</dbReference>
<organism evidence="2 3">
    <name type="scientific">Micromonospora purpureochromogenes</name>
    <dbReference type="NCBI Taxonomy" id="47872"/>
    <lineage>
        <taxon>Bacteria</taxon>
        <taxon>Bacillati</taxon>
        <taxon>Actinomycetota</taxon>
        <taxon>Actinomycetes</taxon>
        <taxon>Micromonosporales</taxon>
        <taxon>Micromonosporaceae</taxon>
        <taxon>Micromonospora</taxon>
    </lineage>
</organism>